<dbReference type="EC" id="2.4.2.29" evidence="3"/>
<dbReference type="AlphaFoldDB" id="A0A6J4KV83"/>
<sequence>TTMLELELAHGTLQLPAYLPDATRGVVRSVDSTDLRNAGVEALVMNVFHLMQKPGSSTIQALGGLHTMADWHAPIITDSGGFQAYSLIRQNPKWGSLNDRGISFQPEGGERKFQLTPEKSVQLQMAYGTDVVICLDDPTHVDDNPDEQQKSVARTIAWARRCKTEWELQCQQKRLDARSRPKLFGVVQGGGDRALRRQCAEALLEIGFDGYGYGGWPLDARGKLLEDMLGYTRSLIPDEFPMHALGVGPPESIVAGEKLGYNIFDSALPTRDARAGRLYTFRTDPHSPNFRLAGDWFAYLYLEDKKHIKRNTPISPGCDCLACTRYSVGYLHHLQDVKDTLFLRLATIHNLRVMSTLIGLVQANAREPSSAS</sequence>
<evidence type="ECO:0000259" key="2">
    <source>
        <dbReference type="Pfam" id="PF01702"/>
    </source>
</evidence>
<protein>
    <submittedName>
        <fullName evidence="3">Queuine tRNA-ribosyltransferase</fullName>
        <ecNumber evidence="3">2.4.2.29</ecNumber>
    </submittedName>
</protein>
<dbReference type="GO" id="GO:0016757">
    <property type="term" value="F:glycosyltransferase activity"/>
    <property type="evidence" value="ECO:0007669"/>
    <property type="project" value="UniProtKB-KW"/>
</dbReference>
<keyword evidence="3" id="KW-0808">Transferase</keyword>
<dbReference type="PANTHER" id="PTHR43468:SF1">
    <property type="entry name" value="TRNA-GUANOSINE(34) QUEUINE TRANSGLYCOSYLASE"/>
    <property type="match status" value="1"/>
</dbReference>
<dbReference type="EMBL" id="CADCTR010001861">
    <property type="protein sequence ID" value="CAA9316356.1"/>
    <property type="molecule type" value="Genomic_DNA"/>
</dbReference>
<proteinExistence type="predicted"/>
<gene>
    <name evidence="3" type="ORF">AVDCRST_MAG93-5514</name>
</gene>
<evidence type="ECO:0000256" key="1">
    <source>
        <dbReference type="ARBA" id="ARBA00022723"/>
    </source>
</evidence>
<dbReference type="Gene3D" id="3.20.20.105">
    <property type="entry name" value="Queuine tRNA-ribosyltransferase-like"/>
    <property type="match status" value="1"/>
</dbReference>
<dbReference type="InterPro" id="IPR002616">
    <property type="entry name" value="tRNA_ribo_trans-like"/>
</dbReference>
<evidence type="ECO:0000313" key="3">
    <source>
        <dbReference type="EMBL" id="CAA9316356.1"/>
    </source>
</evidence>
<dbReference type="NCBIfam" id="TIGR00449">
    <property type="entry name" value="tgt_general"/>
    <property type="match status" value="1"/>
</dbReference>
<keyword evidence="1" id="KW-0479">Metal-binding</keyword>
<dbReference type="GO" id="GO:0046872">
    <property type="term" value="F:metal ion binding"/>
    <property type="evidence" value="ECO:0007669"/>
    <property type="project" value="UniProtKB-KW"/>
</dbReference>
<organism evidence="3">
    <name type="scientific">uncultured Chloroflexia bacterium</name>
    <dbReference type="NCBI Taxonomy" id="1672391"/>
    <lineage>
        <taxon>Bacteria</taxon>
        <taxon>Bacillati</taxon>
        <taxon>Chloroflexota</taxon>
        <taxon>Chloroflexia</taxon>
        <taxon>environmental samples</taxon>
    </lineage>
</organism>
<dbReference type="GO" id="GO:0006400">
    <property type="term" value="P:tRNA modification"/>
    <property type="evidence" value="ECO:0007669"/>
    <property type="project" value="InterPro"/>
</dbReference>
<dbReference type="SUPFAM" id="SSF51713">
    <property type="entry name" value="tRNA-guanine transglycosylase"/>
    <property type="match status" value="1"/>
</dbReference>
<dbReference type="InterPro" id="IPR036511">
    <property type="entry name" value="TGT-like_sf"/>
</dbReference>
<feature type="domain" description="tRNA-guanine(15) transglycosylase-like" evidence="2">
    <location>
        <begin position="5"/>
        <end position="361"/>
    </location>
</feature>
<accession>A0A6J4KV83</accession>
<name>A0A6J4KV83_9CHLR</name>
<dbReference type="Pfam" id="PF01702">
    <property type="entry name" value="TGT"/>
    <property type="match status" value="1"/>
</dbReference>
<dbReference type="PANTHER" id="PTHR43468">
    <property type="match status" value="1"/>
</dbReference>
<keyword evidence="3" id="KW-0328">Glycosyltransferase</keyword>
<feature type="non-terminal residue" evidence="3">
    <location>
        <position position="1"/>
    </location>
</feature>
<reference evidence="3" key="1">
    <citation type="submission" date="2020-02" db="EMBL/GenBank/DDBJ databases">
        <authorList>
            <person name="Meier V. D."/>
        </authorList>
    </citation>
    <scope>NUCLEOTIDE SEQUENCE</scope>
    <source>
        <strain evidence="3">AVDCRST_MAG93</strain>
    </source>
</reference>